<feature type="compositionally biased region" description="Polar residues" evidence="1">
    <location>
        <begin position="533"/>
        <end position="545"/>
    </location>
</feature>
<proteinExistence type="predicted"/>
<comment type="caution">
    <text evidence="3">The sequence shown here is derived from an EMBL/GenBank/DDBJ whole genome shotgun (WGS) entry which is preliminary data.</text>
</comment>
<evidence type="ECO:0000313" key="3">
    <source>
        <dbReference type="EMBL" id="KAK3313924.1"/>
    </source>
</evidence>
<dbReference type="EMBL" id="JAUEDM010000007">
    <property type="protein sequence ID" value="KAK3313924.1"/>
    <property type="molecule type" value="Genomic_DNA"/>
</dbReference>
<name>A0AAE0M0R9_9PEZI</name>
<evidence type="ECO:0000256" key="1">
    <source>
        <dbReference type="SAM" id="MobiDB-lite"/>
    </source>
</evidence>
<dbReference type="GO" id="GO:0032040">
    <property type="term" value="C:small-subunit processome"/>
    <property type="evidence" value="ECO:0007669"/>
    <property type="project" value="TreeGrafter"/>
</dbReference>
<feature type="compositionally biased region" description="Gly residues" evidence="1">
    <location>
        <begin position="575"/>
        <end position="589"/>
    </location>
</feature>
<dbReference type="GO" id="GO:0000494">
    <property type="term" value="P:box C/D sno(s)RNA 3'-end processing"/>
    <property type="evidence" value="ECO:0007669"/>
    <property type="project" value="TreeGrafter"/>
</dbReference>
<dbReference type="GO" id="GO:1990259">
    <property type="term" value="F:histone H2AQ104 methyltransferase activity"/>
    <property type="evidence" value="ECO:0007669"/>
    <property type="project" value="TreeGrafter"/>
</dbReference>
<sequence length="596" mass="65744">MSTSTYAALNGAANSHHTPTAMGRWSVISKQLPAVDKIKAIHVYDFDNTLFKTPLPNPKIWNGSTIGLLANPDAFVNGGWWHDSRILAATGEGLAKEEPKAWSGWWNEKIVELIELSTQQKDALCVLLTGRSESGFGDLIKRMVAKKGLDFDLISLKPAVGPSNQRFPSTMIFKQMFLEALMETYKNAEEIRIYEDRPKHVKGFRDFLADYNKKQNGIGGTPTRGPIGSEVIHVADMATNLDPIAEVAEVQQIINEHNASLSRRRRGTRGERLKIKKTVFYTGYMISSTDAQRLLDLVQIPQHLSEDMKYHANNIMICPRPCPANILEKIGGIGAKMTWEVTGTACFEDSIWAACLKPIPSTAKFHTDNPSPLVVLALRKGVRPVDAGKIRNWQPIPPEQAFTFETTVAEKVLLRIEDENASEGSYESLFPNKGFKRRHAGGDDDFRSRHGHNGQNGGHQQRNYHQAAHGGRGRFRGGSAPNRGSRGQRGGAASRGRGGRGGGHHYKSLDDMGTRDSQSTVIQQMSYEDDSQRSFNPPKQPQAHNQGYFGQSQQQQYGNWSQQQNGAPQQQQGRPAGGGDGGGGFGPGGPELNNYY</sequence>
<dbReference type="Pfam" id="PF10307">
    <property type="entry name" value="HAD_SAK_1"/>
    <property type="match status" value="1"/>
</dbReference>
<organism evidence="3 4">
    <name type="scientific">Apodospora peruviana</name>
    <dbReference type="NCBI Taxonomy" id="516989"/>
    <lineage>
        <taxon>Eukaryota</taxon>
        <taxon>Fungi</taxon>
        <taxon>Dikarya</taxon>
        <taxon>Ascomycota</taxon>
        <taxon>Pezizomycotina</taxon>
        <taxon>Sordariomycetes</taxon>
        <taxon>Sordariomycetidae</taxon>
        <taxon>Sordariales</taxon>
        <taxon>Lasiosphaeriaceae</taxon>
        <taxon>Apodospora</taxon>
    </lineage>
</organism>
<feature type="compositionally biased region" description="Low complexity" evidence="1">
    <location>
        <begin position="546"/>
        <end position="574"/>
    </location>
</feature>
<dbReference type="Proteomes" id="UP001283341">
    <property type="component" value="Unassembled WGS sequence"/>
</dbReference>
<accession>A0AAE0M0R9</accession>
<dbReference type="PANTHER" id="PTHR10335">
    <property type="entry name" value="RRNA 2-O-METHYLTRANSFERASE FIBRILLARIN"/>
    <property type="match status" value="1"/>
</dbReference>
<feature type="compositionally biased region" description="Polar residues" evidence="1">
    <location>
        <begin position="515"/>
        <end position="526"/>
    </location>
</feature>
<dbReference type="GO" id="GO:0003723">
    <property type="term" value="F:RNA binding"/>
    <property type="evidence" value="ECO:0007669"/>
    <property type="project" value="TreeGrafter"/>
</dbReference>
<evidence type="ECO:0000259" key="2">
    <source>
        <dbReference type="Pfam" id="PF10307"/>
    </source>
</evidence>
<dbReference type="AlphaFoldDB" id="A0AAE0M0R9"/>
<keyword evidence="4" id="KW-1185">Reference proteome</keyword>
<evidence type="ECO:0000313" key="4">
    <source>
        <dbReference type="Proteomes" id="UP001283341"/>
    </source>
</evidence>
<dbReference type="PANTHER" id="PTHR10335:SF23">
    <property type="entry name" value="OB FOLD-CONTAINING PROTEIN, NUCLEIC ACID BINDING"/>
    <property type="match status" value="1"/>
</dbReference>
<dbReference type="GO" id="GO:0031428">
    <property type="term" value="C:box C/D methylation guide snoRNP complex"/>
    <property type="evidence" value="ECO:0007669"/>
    <property type="project" value="TreeGrafter"/>
</dbReference>
<dbReference type="GO" id="GO:0008649">
    <property type="term" value="F:rRNA methyltransferase activity"/>
    <property type="evidence" value="ECO:0007669"/>
    <property type="project" value="TreeGrafter"/>
</dbReference>
<gene>
    <name evidence="3" type="ORF">B0H66DRAFT_483749</name>
</gene>
<reference evidence="3" key="2">
    <citation type="submission" date="2023-06" db="EMBL/GenBank/DDBJ databases">
        <authorList>
            <consortium name="Lawrence Berkeley National Laboratory"/>
            <person name="Haridas S."/>
            <person name="Hensen N."/>
            <person name="Bonometti L."/>
            <person name="Westerberg I."/>
            <person name="Brannstrom I.O."/>
            <person name="Guillou S."/>
            <person name="Cros-Aarteil S."/>
            <person name="Calhoun S."/>
            <person name="Kuo A."/>
            <person name="Mondo S."/>
            <person name="Pangilinan J."/>
            <person name="Riley R."/>
            <person name="Labutti K."/>
            <person name="Andreopoulos B."/>
            <person name="Lipzen A."/>
            <person name="Chen C."/>
            <person name="Yanf M."/>
            <person name="Daum C."/>
            <person name="Ng V."/>
            <person name="Clum A."/>
            <person name="Steindorff A."/>
            <person name="Ohm R."/>
            <person name="Martin F."/>
            <person name="Silar P."/>
            <person name="Natvig D."/>
            <person name="Lalanne C."/>
            <person name="Gautier V."/>
            <person name="Ament-Velasquez S.L."/>
            <person name="Kruys A."/>
            <person name="Hutchinson M.I."/>
            <person name="Powell A.J."/>
            <person name="Barry K."/>
            <person name="Miller A.N."/>
            <person name="Grigoriev I.V."/>
            <person name="Debuchy R."/>
            <person name="Gladieux P."/>
            <person name="Thoren M.H."/>
            <person name="Johannesson H."/>
        </authorList>
    </citation>
    <scope>NUCLEOTIDE SEQUENCE</scope>
    <source>
        <strain evidence="3">CBS 118394</strain>
    </source>
</reference>
<protein>
    <recommendedName>
        <fullName evidence="2">Swiss Army Knife RNA repair protein HAD domain-containing protein</fullName>
    </recommendedName>
</protein>
<feature type="region of interest" description="Disordered" evidence="1">
    <location>
        <begin position="425"/>
        <end position="596"/>
    </location>
</feature>
<dbReference type="InterPro" id="IPR018812">
    <property type="entry name" value="SAK_HAD"/>
</dbReference>
<feature type="domain" description="Swiss Army Knife RNA repair protein HAD" evidence="2">
    <location>
        <begin position="53"/>
        <end position="259"/>
    </location>
</feature>
<reference evidence="3" key="1">
    <citation type="journal article" date="2023" name="Mol. Phylogenet. Evol.">
        <title>Genome-scale phylogeny and comparative genomics of the fungal order Sordariales.</title>
        <authorList>
            <person name="Hensen N."/>
            <person name="Bonometti L."/>
            <person name="Westerberg I."/>
            <person name="Brannstrom I.O."/>
            <person name="Guillou S."/>
            <person name="Cros-Aarteil S."/>
            <person name="Calhoun S."/>
            <person name="Haridas S."/>
            <person name="Kuo A."/>
            <person name="Mondo S."/>
            <person name="Pangilinan J."/>
            <person name="Riley R."/>
            <person name="LaButti K."/>
            <person name="Andreopoulos B."/>
            <person name="Lipzen A."/>
            <person name="Chen C."/>
            <person name="Yan M."/>
            <person name="Daum C."/>
            <person name="Ng V."/>
            <person name="Clum A."/>
            <person name="Steindorff A."/>
            <person name="Ohm R.A."/>
            <person name="Martin F."/>
            <person name="Silar P."/>
            <person name="Natvig D.O."/>
            <person name="Lalanne C."/>
            <person name="Gautier V."/>
            <person name="Ament-Velasquez S.L."/>
            <person name="Kruys A."/>
            <person name="Hutchinson M.I."/>
            <person name="Powell A.J."/>
            <person name="Barry K."/>
            <person name="Miller A.N."/>
            <person name="Grigoriev I.V."/>
            <person name="Debuchy R."/>
            <person name="Gladieux P."/>
            <person name="Hiltunen Thoren M."/>
            <person name="Johannesson H."/>
        </authorList>
    </citation>
    <scope>NUCLEOTIDE SEQUENCE</scope>
    <source>
        <strain evidence="3">CBS 118394</strain>
    </source>
</reference>